<dbReference type="Pfam" id="PF24961">
    <property type="entry name" value="NfeD_membrane"/>
    <property type="match status" value="1"/>
</dbReference>
<dbReference type="InterPro" id="IPR012340">
    <property type="entry name" value="NA-bd_OB-fold"/>
</dbReference>
<accession>A0A382KP92</accession>
<dbReference type="InterPro" id="IPR002810">
    <property type="entry name" value="NfeD-like_C"/>
</dbReference>
<proteinExistence type="predicted"/>
<feature type="transmembrane region" description="Helical" evidence="5">
    <location>
        <begin position="105"/>
        <end position="124"/>
    </location>
</feature>
<feature type="domain" description="NfeD integral membrane" evidence="7">
    <location>
        <begin position="37"/>
        <end position="153"/>
    </location>
</feature>
<feature type="transmembrane region" description="Helical" evidence="5">
    <location>
        <begin position="32"/>
        <end position="51"/>
    </location>
</feature>
<evidence type="ECO:0000256" key="1">
    <source>
        <dbReference type="ARBA" id="ARBA00004141"/>
    </source>
</evidence>
<dbReference type="AlphaFoldDB" id="A0A382KP92"/>
<organism evidence="8">
    <name type="scientific">marine metagenome</name>
    <dbReference type="NCBI Taxonomy" id="408172"/>
    <lineage>
        <taxon>unclassified sequences</taxon>
        <taxon>metagenomes</taxon>
        <taxon>ecological metagenomes</taxon>
    </lineage>
</organism>
<feature type="non-terminal residue" evidence="8">
    <location>
        <position position="1"/>
    </location>
</feature>
<evidence type="ECO:0000256" key="5">
    <source>
        <dbReference type="SAM" id="Phobius"/>
    </source>
</evidence>
<evidence type="ECO:0000256" key="2">
    <source>
        <dbReference type="ARBA" id="ARBA00022692"/>
    </source>
</evidence>
<evidence type="ECO:0000259" key="6">
    <source>
        <dbReference type="Pfam" id="PF01957"/>
    </source>
</evidence>
<keyword evidence="3 5" id="KW-1133">Transmembrane helix</keyword>
<dbReference type="InterPro" id="IPR056739">
    <property type="entry name" value="NfeD_membrane"/>
</dbReference>
<feature type="transmembrane region" description="Helical" evidence="5">
    <location>
        <begin position="58"/>
        <end position="75"/>
    </location>
</feature>
<evidence type="ECO:0000256" key="3">
    <source>
        <dbReference type="ARBA" id="ARBA00022989"/>
    </source>
</evidence>
<dbReference type="SUPFAM" id="SSF141322">
    <property type="entry name" value="NfeD domain-like"/>
    <property type="match status" value="1"/>
</dbReference>
<evidence type="ECO:0000313" key="8">
    <source>
        <dbReference type="EMBL" id="SVC24491.1"/>
    </source>
</evidence>
<feature type="non-terminal residue" evidence="8">
    <location>
        <position position="224"/>
    </location>
</feature>
<evidence type="ECO:0000259" key="7">
    <source>
        <dbReference type="Pfam" id="PF24961"/>
    </source>
</evidence>
<keyword evidence="4 5" id="KW-0472">Membrane</keyword>
<dbReference type="PANTHER" id="PTHR33507:SF4">
    <property type="entry name" value="NODULATION COMPETITIVENESS PROTEIN NFED"/>
    <property type="match status" value="1"/>
</dbReference>
<name>A0A382KP92_9ZZZZ</name>
<keyword evidence="2 5" id="KW-0812">Transmembrane</keyword>
<dbReference type="PANTHER" id="PTHR33507">
    <property type="entry name" value="INNER MEMBRANE PROTEIN YBBJ"/>
    <property type="match status" value="1"/>
</dbReference>
<gene>
    <name evidence="8" type="ORF">METZ01_LOCUS277345</name>
</gene>
<feature type="domain" description="NfeD-like C-terminal" evidence="6">
    <location>
        <begin position="169"/>
        <end position="223"/>
    </location>
</feature>
<sequence length="224" mass="23802">VLINNQPFVINTENATVEKIEPNWRQKILNTIASPEIAILLLLIGLYGLLFEGYNPGAILPGVAGVICLLVAAYALQVLPVNYAGLGLILVGVILIVAEVFVPSFGVLGIGGIIAIVFGSIMMFDSGIPGFGISITFVVGMALISGSFLFWLVNFLIKLRRRGPVSGQESMIGGIGFAMESFTGSGHVWLDSESWAANSSVNIEKNQQVKVLAMNGLVLDVEPI</sequence>
<dbReference type="EMBL" id="UINC01081017">
    <property type="protein sequence ID" value="SVC24491.1"/>
    <property type="molecule type" value="Genomic_DNA"/>
</dbReference>
<protein>
    <submittedName>
        <fullName evidence="8">Uncharacterized protein</fullName>
    </submittedName>
</protein>
<evidence type="ECO:0000256" key="4">
    <source>
        <dbReference type="ARBA" id="ARBA00023136"/>
    </source>
</evidence>
<feature type="transmembrane region" description="Helical" evidence="5">
    <location>
        <begin position="130"/>
        <end position="153"/>
    </location>
</feature>
<reference evidence="8" key="1">
    <citation type="submission" date="2018-05" db="EMBL/GenBank/DDBJ databases">
        <authorList>
            <person name="Lanie J.A."/>
            <person name="Ng W.-L."/>
            <person name="Kazmierczak K.M."/>
            <person name="Andrzejewski T.M."/>
            <person name="Davidsen T.M."/>
            <person name="Wayne K.J."/>
            <person name="Tettelin H."/>
            <person name="Glass J.I."/>
            <person name="Rusch D."/>
            <person name="Podicherti R."/>
            <person name="Tsui H.-C.T."/>
            <person name="Winkler M.E."/>
        </authorList>
    </citation>
    <scope>NUCLEOTIDE SEQUENCE</scope>
</reference>
<comment type="subcellular location">
    <subcellularLocation>
        <location evidence="1">Membrane</location>
        <topology evidence="1">Multi-pass membrane protein</topology>
    </subcellularLocation>
</comment>
<dbReference type="GO" id="GO:0016020">
    <property type="term" value="C:membrane"/>
    <property type="evidence" value="ECO:0007669"/>
    <property type="project" value="UniProtKB-SubCell"/>
</dbReference>
<dbReference type="InterPro" id="IPR052165">
    <property type="entry name" value="Membrane_assoc_protease"/>
</dbReference>
<dbReference type="Gene3D" id="2.40.50.140">
    <property type="entry name" value="Nucleic acid-binding proteins"/>
    <property type="match status" value="1"/>
</dbReference>
<dbReference type="Pfam" id="PF01957">
    <property type="entry name" value="NfeD"/>
    <property type="match status" value="1"/>
</dbReference>